<comment type="caution">
    <text evidence="4">The sequence shown here is derived from an EMBL/GenBank/DDBJ whole genome shotgun (WGS) entry which is preliminary data.</text>
</comment>
<dbReference type="Pfam" id="PF03703">
    <property type="entry name" value="bPH_2"/>
    <property type="match status" value="1"/>
</dbReference>
<feature type="domain" description="YdbS-like PH" evidence="3">
    <location>
        <begin position="80"/>
        <end position="152"/>
    </location>
</feature>
<dbReference type="EMBL" id="JAMXQV010000026">
    <property type="protein sequence ID" value="MCR6488512.1"/>
    <property type="molecule type" value="Genomic_DNA"/>
</dbReference>
<name>A0A9X2SN43_9PSEU</name>
<reference evidence="4" key="1">
    <citation type="submission" date="2022-06" db="EMBL/GenBank/DDBJ databases">
        <title>Amycolatopsis iheyaensis sp. nov., a new species of the genus Amycolatopsis isolated from soil in Iheya island, Japan.</title>
        <authorList>
            <person name="Ngamcharungchit C."/>
            <person name="Kanto H."/>
            <person name="Take A."/>
            <person name="Intra B."/>
            <person name="Matsumoto A."/>
            <person name="Panbangred W."/>
            <person name="Inahashi Y."/>
        </authorList>
    </citation>
    <scope>NUCLEOTIDE SEQUENCE</scope>
    <source>
        <strain evidence="4">OK19-0408</strain>
    </source>
</reference>
<accession>A0A9X2SN43</accession>
<gene>
    <name evidence="4" type="ORF">M8542_37360</name>
</gene>
<feature type="transmembrane region" description="Helical" evidence="2">
    <location>
        <begin position="56"/>
        <end position="78"/>
    </location>
</feature>
<dbReference type="RefSeq" id="WP_257925075.1">
    <property type="nucleotide sequence ID" value="NZ_JAMXQV010000026.1"/>
</dbReference>
<evidence type="ECO:0000313" key="4">
    <source>
        <dbReference type="EMBL" id="MCR6488512.1"/>
    </source>
</evidence>
<dbReference type="AlphaFoldDB" id="A0A9X2SN43"/>
<organism evidence="4 5">
    <name type="scientific">Amycolatopsis iheyensis</name>
    <dbReference type="NCBI Taxonomy" id="2945988"/>
    <lineage>
        <taxon>Bacteria</taxon>
        <taxon>Bacillati</taxon>
        <taxon>Actinomycetota</taxon>
        <taxon>Actinomycetes</taxon>
        <taxon>Pseudonocardiales</taxon>
        <taxon>Pseudonocardiaceae</taxon>
        <taxon>Amycolatopsis</taxon>
    </lineage>
</organism>
<evidence type="ECO:0000313" key="5">
    <source>
        <dbReference type="Proteomes" id="UP001144096"/>
    </source>
</evidence>
<dbReference type="InterPro" id="IPR005182">
    <property type="entry name" value="YdbS-like_PH"/>
</dbReference>
<dbReference type="Proteomes" id="UP001144096">
    <property type="component" value="Unassembled WGS sequence"/>
</dbReference>
<keyword evidence="2" id="KW-0812">Transmembrane</keyword>
<evidence type="ECO:0000256" key="2">
    <source>
        <dbReference type="SAM" id="Phobius"/>
    </source>
</evidence>
<evidence type="ECO:0000256" key="1">
    <source>
        <dbReference type="SAM" id="MobiDB-lite"/>
    </source>
</evidence>
<dbReference type="PANTHER" id="PTHR37938:SF1">
    <property type="entry name" value="BLL0215 PROTEIN"/>
    <property type="match status" value="1"/>
</dbReference>
<keyword evidence="2" id="KW-0472">Membrane</keyword>
<evidence type="ECO:0000259" key="3">
    <source>
        <dbReference type="Pfam" id="PF03703"/>
    </source>
</evidence>
<keyword evidence="2" id="KW-1133">Transmembrane helix</keyword>
<sequence length="202" mass="22553">MAYPDDLLSEQEHVVVHSHPHFKMLIFPTLAFLVTLGAGIWLAILAKDAGSPWNTVGLIAIGVVALVLIVWLFLAPLVRWRTTHFIVTTDRLIVREGVLKRTGIDIPMGRINSVQFEHGLLDRVFGCGSLIIESASDEPLRFEDIPHVEKVHTVIYREVNDNPYDDYRPGAPQAGPQQAGPQQTEPLPPQGGHPPRGDRRRR</sequence>
<feature type="compositionally biased region" description="Low complexity" evidence="1">
    <location>
        <begin position="169"/>
        <end position="183"/>
    </location>
</feature>
<feature type="region of interest" description="Disordered" evidence="1">
    <location>
        <begin position="161"/>
        <end position="202"/>
    </location>
</feature>
<protein>
    <submittedName>
        <fullName evidence="4">PH domain-containing protein</fullName>
    </submittedName>
</protein>
<dbReference type="PANTHER" id="PTHR37938">
    <property type="entry name" value="BLL0215 PROTEIN"/>
    <property type="match status" value="1"/>
</dbReference>
<feature type="transmembrane region" description="Helical" evidence="2">
    <location>
        <begin position="25"/>
        <end position="44"/>
    </location>
</feature>
<keyword evidence="5" id="KW-1185">Reference proteome</keyword>
<proteinExistence type="predicted"/>